<feature type="repeat" description="TPR" evidence="3">
    <location>
        <begin position="526"/>
        <end position="559"/>
    </location>
</feature>
<dbReference type="PROSITE" id="PS50005">
    <property type="entry name" value="TPR"/>
    <property type="match status" value="9"/>
</dbReference>
<sequence>MLGTTLGGRYHILQSLGGGGFARTYLAEDRQLPDRHQCVVKQLKPHTTNPTTLQIARRLFETEAQVLYRLGHHEQIPQLFAFFEEDQEFYLVQEFIEGHDLTQELIPNFSVSPTLPPPDPSIHSSLTQVLPNTSKGGLNESETIILLQDILKILDFVHQQNVIHRDISPKNIIRRKKDHQLVLIDFGAVKQITTQMLNAPGQSGLSVGIGTPGYMPGEQARGNPKPSSDIYAVGMIGIQALTGITPHQLQIDPDTEEIIWQNQGSVSPEFAEVLNKMIRYDFRERYGSAREALEAIKSLNKPNIATVPAFNYWLNPLKIQPKKTKIYLTIMATLGLIGLGTGTGLYLWSSLKSSNAIELYNQGNTLSQLNRYPEALRRYDQALDLNPTYKEVWNNKAKILYKLEEYSQAQEAYDKAIQIDPNYTESWIGRGKVMTALGKYADALTAFEQAIEQNPDEVEAWLGKGDVLVNLKRYEEAIQSYQVVLEQLPDSFEALSKTGKTYHDLEDYKNAFKFYDQAVKVKPNDPNAWYHRGNALMQLKRYEEATDSYDKAVRFNPNFSAAWYSHGQGLLKQDRTKEAVESFEKAVNLQPNDYQSWYNLGWSLHQLKRYEEAISAYDEALKIKHNDHYLAWYNRGNALYNLGDYQGAIASYDQATIQQIDHEESWYSRGNALANLKQYPEAISSYQKALEYSPDYPAAKEAKEKIEQQIEVLNNPTDSTNP</sequence>
<dbReference type="GO" id="GO:0046813">
    <property type="term" value="P:receptor-mediated virion attachment to host cell"/>
    <property type="evidence" value="ECO:0007669"/>
    <property type="project" value="TreeGrafter"/>
</dbReference>
<dbReference type="GO" id="GO:0004674">
    <property type="term" value="F:protein serine/threonine kinase activity"/>
    <property type="evidence" value="ECO:0007669"/>
    <property type="project" value="UniProtKB-KW"/>
</dbReference>
<keyword evidence="7" id="KW-0723">Serine/threonine-protein kinase</keyword>
<evidence type="ECO:0000313" key="7">
    <source>
        <dbReference type="EMBL" id="VXD12556.1"/>
    </source>
</evidence>
<feature type="repeat" description="TPR" evidence="3">
    <location>
        <begin position="424"/>
        <end position="457"/>
    </location>
</feature>
<dbReference type="Pfam" id="PF13432">
    <property type="entry name" value="TPR_16"/>
    <property type="match status" value="4"/>
</dbReference>
<dbReference type="InterPro" id="IPR011009">
    <property type="entry name" value="Kinase-like_dom_sf"/>
</dbReference>
<dbReference type="InterPro" id="IPR050498">
    <property type="entry name" value="Ycf3"/>
</dbReference>
<dbReference type="PROSITE" id="PS50011">
    <property type="entry name" value="PROTEIN_KINASE_DOM"/>
    <property type="match status" value="1"/>
</dbReference>
<dbReference type="Gene3D" id="1.10.510.10">
    <property type="entry name" value="Transferase(Phosphotransferase) domain 1"/>
    <property type="match status" value="1"/>
</dbReference>
<dbReference type="InterPro" id="IPR011990">
    <property type="entry name" value="TPR-like_helical_dom_sf"/>
</dbReference>
<dbReference type="Gene3D" id="1.25.40.10">
    <property type="entry name" value="Tetratricopeptide repeat domain"/>
    <property type="match status" value="4"/>
</dbReference>
<name>A0A7Z9DWJ3_9CYAN</name>
<dbReference type="RefSeq" id="WP_083623824.1">
    <property type="nucleotide sequence ID" value="NZ_LR735026.1"/>
</dbReference>
<accession>A0A7Z9DWJ3</accession>
<dbReference type="Pfam" id="PF00069">
    <property type="entry name" value="Pkinase"/>
    <property type="match status" value="1"/>
</dbReference>
<evidence type="ECO:0000256" key="5">
    <source>
        <dbReference type="SAM" id="Phobius"/>
    </source>
</evidence>
<dbReference type="OrthoDB" id="568198at2"/>
<keyword evidence="1" id="KW-0677">Repeat</keyword>
<comment type="caution">
    <text evidence="7">The sequence shown here is derived from an EMBL/GenBank/DDBJ whole genome shotgun (WGS) entry which is preliminary data.</text>
</comment>
<evidence type="ECO:0000313" key="8">
    <source>
        <dbReference type="Proteomes" id="UP000182190"/>
    </source>
</evidence>
<keyword evidence="8" id="KW-1185">Reference proteome</keyword>
<evidence type="ECO:0000256" key="1">
    <source>
        <dbReference type="ARBA" id="ARBA00022737"/>
    </source>
</evidence>
<keyword evidence="2 3" id="KW-0802">TPR repeat</keyword>
<organism evidence="7 8">
    <name type="scientific">Planktothrix paucivesiculata PCC 9631</name>
    <dbReference type="NCBI Taxonomy" id="671071"/>
    <lineage>
        <taxon>Bacteria</taxon>
        <taxon>Bacillati</taxon>
        <taxon>Cyanobacteriota</taxon>
        <taxon>Cyanophyceae</taxon>
        <taxon>Oscillatoriophycideae</taxon>
        <taxon>Oscillatoriales</taxon>
        <taxon>Microcoleaceae</taxon>
        <taxon>Planktothrix</taxon>
    </lineage>
</organism>
<keyword evidence="7" id="KW-0418">Kinase</keyword>
<evidence type="ECO:0000256" key="2">
    <source>
        <dbReference type="ARBA" id="ARBA00022803"/>
    </source>
</evidence>
<dbReference type="GO" id="GO:0009279">
    <property type="term" value="C:cell outer membrane"/>
    <property type="evidence" value="ECO:0007669"/>
    <property type="project" value="TreeGrafter"/>
</dbReference>
<keyword evidence="4" id="KW-0547">Nucleotide-binding</keyword>
<dbReference type="InterPro" id="IPR000719">
    <property type="entry name" value="Prot_kinase_dom"/>
</dbReference>
<keyword evidence="7" id="KW-0808">Transferase</keyword>
<evidence type="ECO:0000256" key="3">
    <source>
        <dbReference type="PROSITE-ProRule" id="PRU00339"/>
    </source>
</evidence>
<feature type="repeat" description="TPR" evidence="3">
    <location>
        <begin position="663"/>
        <end position="696"/>
    </location>
</feature>
<protein>
    <submittedName>
        <fullName evidence="7">Serine/threonine protein kinase with TPR repeats</fullName>
    </submittedName>
</protein>
<feature type="repeat" description="TPR" evidence="3">
    <location>
        <begin position="594"/>
        <end position="627"/>
    </location>
</feature>
<feature type="transmembrane region" description="Helical" evidence="5">
    <location>
        <begin position="326"/>
        <end position="348"/>
    </location>
</feature>
<keyword evidence="5" id="KW-0812">Transmembrane</keyword>
<keyword evidence="5" id="KW-0472">Membrane</keyword>
<feature type="repeat" description="TPR" evidence="3">
    <location>
        <begin position="390"/>
        <end position="423"/>
    </location>
</feature>
<reference evidence="7" key="1">
    <citation type="submission" date="2019-10" db="EMBL/GenBank/DDBJ databases">
        <authorList>
            <consortium name="Genoscope - CEA"/>
            <person name="William W."/>
        </authorList>
    </citation>
    <scope>NUCLEOTIDE SEQUENCE [LARGE SCALE GENOMIC DNA]</scope>
    <source>
        <strain evidence="7">BBR_PRJEB10994</strain>
    </source>
</reference>
<dbReference type="AlphaFoldDB" id="A0A7Z9DWJ3"/>
<evidence type="ECO:0000256" key="4">
    <source>
        <dbReference type="PROSITE-ProRule" id="PRU10141"/>
    </source>
</evidence>
<gene>
    <name evidence="7" type="ORF">PL9631_1060099</name>
</gene>
<dbReference type="Proteomes" id="UP000182190">
    <property type="component" value="Unassembled WGS sequence"/>
</dbReference>
<dbReference type="Pfam" id="PF13181">
    <property type="entry name" value="TPR_8"/>
    <property type="match status" value="1"/>
</dbReference>
<dbReference type="EMBL" id="CZCS02000009">
    <property type="protein sequence ID" value="VXD12556.1"/>
    <property type="molecule type" value="Genomic_DNA"/>
</dbReference>
<feature type="repeat" description="TPR" evidence="3">
    <location>
        <begin position="458"/>
        <end position="491"/>
    </location>
</feature>
<dbReference type="CDD" id="cd14014">
    <property type="entry name" value="STKc_PknB_like"/>
    <property type="match status" value="1"/>
</dbReference>
<dbReference type="InterPro" id="IPR017441">
    <property type="entry name" value="Protein_kinase_ATP_BS"/>
</dbReference>
<feature type="domain" description="Protein kinase" evidence="6">
    <location>
        <begin position="10"/>
        <end position="304"/>
    </location>
</feature>
<dbReference type="SUPFAM" id="SSF48452">
    <property type="entry name" value="TPR-like"/>
    <property type="match status" value="3"/>
</dbReference>
<evidence type="ECO:0000259" key="6">
    <source>
        <dbReference type="PROSITE" id="PS50011"/>
    </source>
</evidence>
<dbReference type="Pfam" id="PF00515">
    <property type="entry name" value="TPR_1"/>
    <property type="match status" value="1"/>
</dbReference>
<dbReference type="SUPFAM" id="SSF56112">
    <property type="entry name" value="Protein kinase-like (PK-like)"/>
    <property type="match status" value="1"/>
</dbReference>
<feature type="binding site" evidence="4">
    <location>
        <position position="41"/>
    </location>
    <ligand>
        <name>ATP</name>
        <dbReference type="ChEBI" id="CHEBI:30616"/>
    </ligand>
</feature>
<dbReference type="PROSITE" id="PS50293">
    <property type="entry name" value="TPR_REGION"/>
    <property type="match status" value="8"/>
</dbReference>
<dbReference type="Gene3D" id="3.30.200.20">
    <property type="entry name" value="Phosphorylase Kinase, domain 1"/>
    <property type="match status" value="1"/>
</dbReference>
<keyword evidence="5" id="KW-1133">Transmembrane helix</keyword>
<proteinExistence type="predicted"/>
<dbReference type="PROSITE" id="PS00107">
    <property type="entry name" value="PROTEIN_KINASE_ATP"/>
    <property type="match status" value="1"/>
</dbReference>
<dbReference type="PANTHER" id="PTHR44858:SF1">
    <property type="entry name" value="UDP-N-ACETYLGLUCOSAMINE--PEPTIDE N-ACETYLGLUCOSAMINYLTRANSFERASE SPINDLY-RELATED"/>
    <property type="match status" value="1"/>
</dbReference>
<dbReference type="SMART" id="SM00028">
    <property type="entry name" value="TPR"/>
    <property type="match status" value="10"/>
</dbReference>
<keyword evidence="4" id="KW-0067">ATP-binding</keyword>
<feature type="repeat" description="TPR" evidence="3">
    <location>
        <begin position="356"/>
        <end position="389"/>
    </location>
</feature>
<dbReference type="PANTHER" id="PTHR44858">
    <property type="entry name" value="TETRATRICOPEPTIDE REPEAT PROTEIN 6"/>
    <property type="match status" value="1"/>
</dbReference>
<dbReference type="InterPro" id="IPR019734">
    <property type="entry name" value="TPR_rpt"/>
</dbReference>
<feature type="repeat" description="TPR" evidence="3">
    <location>
        <begin position="492"/>
        <end position="525"/>
    </location>
</feature>
<feature type="repeat" description="TPR" evidence="3">
    <location>
        <begin position="560"/>
        <end position="593"/>
    </location>
</feature>
<dbReference type="GO" id="GO:0005524">
    <property type="term" value="F:ATP binding"/>
    <property type="evidence" value="ECO:0007669"/>
    <property type="project" value="UniProtKB-UniRule"/>
</dbReference>